<dbReference type="GeneID" id="83210894"/>
<proteinExistence type="predicted"/>
<reference evidence="2 3" key="1">
    <citation type="submission" date="2023-03" db="EMBL/GenBank/DDBJ databases">
        <title>Genome sequence of Lichtheimia ornata CBS 291.66.</title>
        <authorList>
            <person name="Mohabir J.T."/>
            <person name="Shea T.P."/>
            <person name="Kurbessoian T."/>
            <person name="Berby B."/>
            <person name="Fontaine J."/>
            <person name="Livny J."/>
            <person name="Gnirke A."/>
            <person name="Stajich J.E."/>
            <person name="Cuomo C.A."/>
        </authorList>
    </citation>
    <scope>NUCLEOTIDE SEQUENCE [LARGE SCALE GENOMIC DNA]</scope>
    <source>
        <strain evidence="2">CBS 291.66</strain>
    </source>
</reference>
<dbReference type="Proteomes" id="UP001234581">
    <property type="component" value="Unassembled WGS sequence"/>
</dbReference>
<dbReference type="EMBL" id="JARTCD010000011">
    <property type="protein sequence ID" value="KAJ8660838.1"/>
    <property type="molecule type" value="Genomic_DNA"/>
</dbReference>
<accession>A0AAD7V908</accession>
<protein>
    <recommendedName>
        <fullName evidence="1">UspA domain-containing protein</fullName>
    </recommendedName>
</protein>
<dbReference type="InterPro" id="IPR006016">
    <property type="entry name" value="UspA"/>
</dbReference>
<comment type="caution">
    <text evidence="2">The sequence shown here is derived from an EMBL/GenBank/DDBJ whole genome shotgun (WGS) entry which is preliminary data.</text>
</comment>
<feature type="domain" description="UspA" evidence="1">
    <location>
        <begin position="45"/>
        <end position="163"/>
    </location>
</feature>
<keyword evidence="3" id="KW-1185">Reference proteome</keyword>
<dbReference type="SUPFAM" id="SSF52402">
    <property type="entry name" value="Adenine nucleotide alpha hydrolases-like"/>
    <property type="match status" value="1"/>
</dbReference>
<name>A0AAD7V908_9FUNG</name>
<evidence type="ECO:0000313" key="3">
    <source>
        <dbReference type="Proteomes" id="UP001234581"/>
    </source>
</evidence>
<dbReference type="Gene3D" id="3.40.50.620">
    <property type="entry name" value="HUPs"/>
    <property type="match status" value="1"/>
</dbReference>
<dbReference type="AlphaFoldDB" id="A0AAD7V908"/>
<dbReference type="InterPro" id="IPR014729">
    <property type="entry name" value="Rossmann-like_a/b/a_fold"/>
</dbReference>
<organism evidence="2 3">
    <name type="scientific">Lichtheimia ornata</name>
    <dbReference type="NCBI Taxonomy" id="688661"/>
    <lineage>
        <taxon>Eukaryota</taxon>
        <taxon>Fungi</taxon>
        <taxon>Fungi incertae sedis</taxon>
        <taxon>Mucoromycota</taxon>
        <taxon>Mucoromycotina</taxon>
        <taxon>Mucoromycetes</taxon>
        <taxon>Mucorales</taxon>
        <taxon>Lichtheimiaceae</taxon>
        <taxon>Lichtheimia</taxon>
    </lineage>
</organism>
<gene>
    <name evidence="2" type="ORF">O0I10_003481</name>
</gene>
<evidence type="ECO:0000259" key="1">
    <source>
        <dbReference type="Pfam" id="PF00582"/>
    </source>
</evidence>
<sequence>MTSEGADINTTLFLAEPASPDLWDAAFLTNQYQPQHSLCFSFMFRIIVAADDTPVSRKAISYGLRLHESIPQSSIQFVFAVGLNPTSNTSINLLGSLDRTNNLEIEHDAHNTENALRQRLPDKADLQVITGEQSVEKLIEDYINTNPPDILIMGSSNRTGLEKYGIA</sequence>
<dbReference type="Pfam" id="PF00582">
    <property type="entry name" value="Usp"/>
    <property type="match status" value="1"/>
</dbReference>
<dbReference type="CDD" id="cd00293">
    <property type="entry name" value="USP-like"/>
    <property type="match status" value="1"/>
</dbReference>
<evidence type="ECO:0000313" key="2">
    <source>
        <dbReference type="EMBL" id="KAJ8660838.1"/>
    </source>
</evidence>
<dbReference type="RefSeq" id="XP_058345751.1">
    <property type="nucleotide sequence ID" value="XM_058483552.1"/>
</dbReference>